<evidence type="ECO:0000256" key="1">
    <source>
        <dbReference type="ARBA" id="ARBA00023015"/>
    </source>
</evidence>
<dbReference type="PANTHER" id="PTHR46796:SF6">
    <property type="entry name" value="ARAC SUBFAMILY"/>
    <property type="match status" value="1"/>
</dbReference>
<dbReference type="InterPro" id="IPR018060">
    <property type="entry name" value="HTH_AraC"/>
</dbReference>
<name>A0ABS2TM37_9ACTN</name>
<dbReference type="InterPro" id="IPR050204">
    <property type="entry name" value="AraC_XylS_family_regulators"/>
</dbReference>
<reference evidence="5 6" key="1">
    <citation type="submission" date="2021-01" db="EMBL/GenBank/DDBJ databases">
        <title>Streptomyces acididurans sp. nov., isolated from a peat swamp forest soil.</title>
        <authorList>
            <person name="Chantavorakit T."/>
            <person name="Duangmal K."/>
        </authorList>
    </citation>
    <scope>NUCLEOTIDE SEQUENCE [LARGE SCALE GENOMIC DNA]</scope>
    <source>
        <strain evidence="5 6">KK5PA1</strain>
    </source>
</reference>
<dbReference type="PROSITE" id="PS01124">
    <property type="entry name" value="HTH_ARAC_FAMILY_2"/>
    <property type="match status" value="1"/>
</dbReference>
<evidence type="ECO:0000259" key="4">
    <source>
        <dbReference type="PROSITE" id="PS01124"/>
    </source>
</evidence>
<dbReference type="Proteomes" id="UP000749040">
    <property type="component" value="Unassembled WGS sequence"/>
</dbReference>
<dbReference type="Pfam" id="PF14525">
    <property type="entry name" value="AraC_binding_2"/>
    <property type="match status" value="1"/>
</dbReference>
<protein>
    <submittedName>
        <fullName evidence="5">Helix-turn-helix domain-containing protein</fullName>
    </submittedName>
</protein>
<proteinExistence type="predicted"/>
<feature type="domain" description="HTH araC/xylS-type" evidence="4">
    <location>
        <begin position="219"/>
        <end position="320"/>
    </location>
</feature>
<evidence type="ECO:0000313" key="6">
    <source>
        <dbReference type="Proteomes" id="UP000749040"/>
    </source>
</evidence>
<dbReference type="EMBL" id="JADKYB010000003">
    <property type="protein sequence ID" value="MBM9504404.1"/>
    <property type="molecule type" value="Genomic_DNA"/>
</dbReference>
<evidence type="ECO:0000256" key="3">
    <source>
        <dbReference type="ARBA" id="ARBA00023163"/>
    </source>
</evidence>
<comment type="caution">
    <text evidence="5">The sequence shown here is derived from an EMBL/GenBank/DDBJ whole genome shotgun (WGS) entry which is preliminary data.</text>
</comment>
<dbReference type="Gene3D" id="1.10.10.60">
    <property type="entry name" value="Homeodomain-like"/>
    <property type="match status" value="1"/>
</dbReference>
<dbReference type="Pfam" id="PF12833">
    <property type="entry name" value="HTH_18"/>
    <property type="match status" value="1"/>
</dbReference>
<keyword evidence="3" id="KW-0804">Transcription</keyword>
<sequence length="334" mass="36254">MVTKLYGTERLMAAERFTAWQEMCSQSAVPLALKAEHPSSFSAESGNAELGSAVLQTLRFSSHRASRTPALIRRSDPEACAAVLVVRGTLGVEQAGTSSMVPEGDLVLYDSSYPFSFQAGDGPGLTEVLLVRVPKRLLPARNERLKRLVACRLSGSRGFGALTAQTMAAARRQMQYCSVADAARLGVVLTDLVSALIGHHLDEPGGPPTAESGTDMVLLAIENFIAQHLHDPELGPGMVASAHHISVRYLHHLFERRDTTVAAYIRRQRLEMVRRDLADPACGDVPIHAVARRWGFPDQAALSRAFRGTYGETPRDYRKSVLRPGETAGWSAGV</sequence>
<dbReference type="PANTHER" id="PTHR46796">
    <property type="entry name" value="HTH-TYPE TRANSCRIPTIONAL ACTIVATOR RHAS-RELATED"/>
    <property type="match status" value="1"/>
</dbReference>
<keyword evidence="6" id="KW-1185">Reference proteome</keyword>
<dbReference type="RefSeq" id="WP_205356246.1">
    <property type="nucleotide sequence ID" value="NZ_JADKYB010000003.1"/>
</dbReference>
<dbReference type="InterPro" id="IPR009057">
    <property type="entry name" value="Homeodomain-like_sf"/>
</dbReference>
<keyword evidence="1" id="KW-0805">Transcription regulation</keyword>
<evidence type="ECO:0000313" key="5">
    <source>
        <dbReference type="EMBL" id="MBM9504404.1"/>
    </source>
</evidence>
<gene>
    <name evidence="5" type="ORF">ITX44_07625</name>
</gene>
<evidence type="ECO:0000256" key="2">
    <source>
        <dbReference type="ARBA" id="ARBA00023125"/>
    </source>
</evidence>
<dbReference type="SMART" id="SM00342">
    <property type="entry name" value="HTH_ARAC"/>
    <property type="match status" value="1"/>
</dbReference>
<organism evidence="5 6">
    <name type="scientific">Actinacidiphila acididurans</name>
    <dbReference type="NCBI Taxonomy" id="2784346"/>
    <lineage>
        <taxon>Bacteria</taxon>
        <taxon>Bacillati</taxon>
        <taxon>Actinomycetota</taxon>
        <taxon>Actinomycetes</taxon>
        <taxon>Kitasatosporales</taxon>
        <taxon>Streptomycetaceae</taxon>
        <taxon>Actinacidiphila</taxon>
    </lineage>
</organism>
<accession>A0ABS2TM37</accession>
<dbReference type="InterPro" id="IPR035418">
    <property type="entry name" value="AraC-bd_2"/>
</dbReference>
<dbReference type="SUPFAM" id="SSF46689">
    <property type="entry name" value="Homeodomain-like"/>
    <property type="match status" value="1"/>
</dbReference>
<keyword evidence="2" id="KW-0238">DNA-binding</keyword>